<dbReference type="PANTHER" id="PTHR14237:SF19">
    <property type="entry name" value="MITOCHONDRIAL AMIDOXIME REDUCING COMPONENT 1"/>
    <property type="match status" value="1"/>
</dbReference>
<dbReference type="GO" id="GO:0030151">
    <property type="term" value="F:molybdenum ion binding"/>
    <property type="evidence" value="ECO:0007669"/>
    <property type="project" value="InterPro"/>
</dbReference>
<dbReference type="PANTHER" id="PTHR14237">
    <property type="entry name" value="MOLYBDOPTERIN COFACTOR SULFURASE MOSC"/>
    <property type="match status" value="1"/>
</dbReference>
<dbReference type="Pfam" id="PF03476">
    <property type="entry name" value="MOSC_N"/>
    <property type="match status" value="1"/>
</dbReference>
<protein>
    <submittedName>
        <fullName evidence="2">MOSC N-terminal beta barrel domain family</fullName>
    </submittedName>
</protein>
<evidence type="ECO:0000313" key="3">
    <source>
        <dbReference type="Proteomes" id="UP000027982"/>
    </source>
</evidence>
<dbReference type="HOGENOM" id="CLU_028286_0_1_0"/>
<proteinExistence type="predicted"/>
<dbReference type="STRING" id="661478.OP10G_0768"/>
<dbReference type="PROSITE" id="PS51340">
    <property type="entry name" value="MOSC"/>
    <property type="match status" value="1"/>
</dbReference>
<name>A0A068NKY5_FIMGI</name>
<reference evidence="2 3" key="1">
    <citation type="journal article" date="2014" name="PLoS ONE">
        <title>The first complete genome sequence of the class fimbriimonadia in the phylum armatimonadetes.</title>
        <authorList>
            <person name="Hu Z.Y."/>
            <person name="Wang Y.Z."/>
            <person name="Im W.T."/>
            <person name="Wang S.Y."/>
            <person name="Zhao G.P."/>
            <person name="Zheng H.J."/>
            <person name="Quan Z.X."/>
        </authorList>
    </citation>
    <scope>NUCLEOTIDE SEQUENCE [LARGE SCALE GENOMIC DNA]</scope>
    <source>
        <strain evidence="2">Gsoil 348</strain>
    </source>
</reference>
<accession>A0A068NKY5</accession>
<gene>
    <name evidence="2" type="ORF">OP10G_0768</name>
</gene>
<dbReference type="GO" id="GO:0030170">
    <property type="term" value="F:pyridoxal phosphate binding"/>
    <property type="evidence" value="ECO:0007669"/>
    <property type="project" value="InterPro"/>
</dbReference>
<dbReference type="SUPFAM" id="SSF50800">
    <property type="entry name" value="PK beta-barrel domain-like"/>
    <property type="match status" value="1"/>
</dbReference>
<dbReference type="InterPro" id="IPR011037">
    <property type="entry name" value="Pyrv_Knase-like_insert_dom_sf"/>
</dbReference>
<dbReference type="InterPro" id="IPR005302">
    <property type="entry name" value="MoCF_Sase_C"/>
</dbReference>
<dbReference type="OrthoDB" id="9793178at2"/>
<dbReference type="SUPFAM" id="SSF141673">
    <property type="entry name" value="MOSC N-terminal domain-like"/>
    <property type="match status" value="1"/>
</dbReference>
<dbReference type="EMBL" id="CP007139">
    <property type="protein sequence ID" value="AIE84136.1"/>
    <property type="molecule type" value="Genomic_DNA"/>
</dbReference>
<evidence type="ECO:0000259" key="1">
    <source>
        <dbReference type="PROSITE" id="PS51340"/>
    </source>
</evidence>
<dbReference type="Pfam" id="PF03473">
    <property type="entry name" value="MOSC"/>
    <property type="match status" value="1"/>
</dbReference>
<dbReference type="Proteomes" id="UP000027982">
    <property type="component" value="Chromosome"/>
</dbReference>
<evidence type="ECO:0000313" key="2">
    <source>
        <dbReference type="EMBL" id="AIE84136.1"/>
    </source>
</evidence>
<feature type="domain" description="MOSC" evidence="1">
    <location>
        <begin position="122"/>
        <end position="262"/>
    </location>
</feature>
<dbReference type="eggNOG" id="COG3217">
    <property type="taxonomic scope" value="Bacteria"/>
</dbReference>
<dbReference type="RefSeq" id="WP_038472468.1">
    <property type="nucleotide sequence ID" value="NZ_CP007139.1"/>
</dbReference>
<dbReference type="InterPro" id="IPR005303">
    <property type="entry name" value="MOCOS_middle"/>
</dbReference>
<dbReference type="GO" id="GO:0003824">
    <property type="term" value="F:catalytic activity"/>
    <property type="evidence" value="ECO:0007669"/>
    <property type="project" value="InterPro"/>
</dbReference>
<organism evidence="2 3">
    <name type="scientific">Fimbriimonas ginsengisoli Gsoil 348</name>
    <dbReference type="NCBI Taxonomy" id="661478"/>
    <lineage>
        <taxon>Bacteria</taxon>
        <taxon>Bacillati</taxon>
        <taxon>Armatimonadota</taxon>
        <taxon>Fimbriimonadia</taxon>
        <taxon>Fimbriimonadales</taxon>
        <taxon>Fimbriimonadaceae</taxon>
        <taxon>Fimbriimonas</taxon>
    </lineage>
</organism>
<dbReference type="AlphaFoldDB" id="A0A068NKY5"/>
<sequence length="262" mass="28950">MPTVASLHLYPVKGMGGISLDASPVEARGLRHDRRWMLVDGNGRFLSQRAIPAMCLFRPEMREDSMRIAGPDGSTVDVPLGSEGERLTVQVWASYCDAIRVPPFVDEWFSERMEMPVRMVYMPDDSIRPTHPDFTRPGDKVGFADAMPVLVASRASLDSLNARLAEPLPMNRFRPNIVVEGVSAHEEDAWPGFELSGVRFRAAKKCGRCQVTTTNQETAEVGIEPLRTLANYRLEGNAVYFGAYFVPEGEGVVSVGDALVFS</sequence>
<dbReference type="KEGG" id="fgi:OP10G_0768"/>
<keyword evidence="3" id="KW-1185">Reference proteome</keyword>